<gene>
    <name evidence="3" type="ORF">CDAR_433571</name>
</gene>
<organism evidence="3 4">
    <name type="scientific">Caerostris darwini</name>
    <dbReference type="NCBI Taxonomy" id="1538125"/>
    <lineage>
        <taxon>Eukaryota</taxon>
        <taxon>Metazoa</taxon>
        <taxon>Ecdysozoa</taxon>
        <taxon>Arthropoda</taxon>
        <taxon>Chelicerata</taxon>
        <taxon>Arachnida</taxon>
        <taxon>Araneae</taxon>
        <taxon>Araneomorphae</taxon>
        <taxon>Entelegynae</taxon>
        <taxon>Araneoidea</taxon>
        <taxon>Araneidae</taxon>
        <taxon>Caerostris</taxon>
    </lineage>
</organism>
<feature type="compositionally biased region" description="Polar residues" evidence="1">
    <location>
        <begin position="131"/>
        <end position="145"/>
    </location>
</feature>
<reference evidence="3 4" key="1">
    <citation type="submission" date="2021-06" db="EMBL/GenBank/DDBJ databases">
        <title>Caerostris darwini draft genome.</title>
        <authorList>
            <person name="Kono N."/>
            <person name="Arakawa K."/>
        </authorList>
    </citation>
    <scope>NUCLEOTIDE SEQUENCE [LARGE SCALE GENOMIC DNA]</scope>
</reference>
<evidence type="ECO:0000256" key="1">
    <source>
        <dbReference type="SAM" id="MobiDB-lite"/>
    </source>
</evidence>
<keyword evidence="2" id="KW-0472">Membrane</keyword>
<evidence type="ECO:0000313" key="3">
    <source>
        <dbReference type="EMBL" id="GIY09940.1"/>
    </source>
</evidence>
<name>A0AAV4QL89_9ARAC</name>
<evidence type="ECO:0000313" key="4">
    <source>
        <dbReference type="Proteomes" id="UP001054837"/>
    </source>
</evidence>
<keyword evidence="4" id="KW-1185">Reference proteome</keyword>
<evidence type="ECO:0008006" key="5">
    <source>
        <dbReference type="Google" id="ProtNLM"/>
    </source>
</evidence>
<keyword evidence="2" id="KW-1133">Transmembrane helix</keyword>
<accession>A0AAV4QL89</accession>
<dbReference type="AlphaFoldDB" id="A0AAV4QL89"/>
<protein>
    <recommendedName>
        <fullName evidence="5">ATP synthase F0 subunit 8</fullName>
    </recommendedName>
</protein>
<evidence type="ECO:0000256" key="2">
    <source>
        <dbReference type="SAM" id="Phobius"/>
    </source>
</evidence>
<feature type="transmembrane region" description="Helical" evidence="2">
    <location>
        <begin position="85"/>
        <end position="109"/>
    </location>
</feature>
<keyword evidence="2" id="KW-0812">Transmembrane</keyword>
<feature type="region of interest" description="Disordered" evidence="1">
    <location>
        <begin position="124"/>
        <end position="145"/>
    </location>
</feature>
<proteinExistence type="predicted"/>
<sequence length="173" mass="19608">MITLSKSASMHANGIPKWPLVTFFHSTLPSPFFFLESHFGEFLLQGFFQTILSQLRKSSKREKTGQVSHPKEDCEKYWASRKITVISLIIIATFLEVVAVTSYWAWFFLPSGCLLEGKKIGERSHSRASRQKPNPTPSKDNSSPNFKTVWHFLTSLNPNVTQFPRQSVLSAGT</sequence>
<comment type="caution">
    <text evidence="3">The sequence shown here is derived from an EMBL/GenBank/DDBJ whole genome shotgun (WGS) entry which is preliminary data.</text>
</comment>
<dbReference type="Proteomes" id="UP001054837">
    <property type="component" value="Unassembled WGS sequence"/>
</dbReference>
<dbReference type="EMBL" id="BPLQ01004694">
    <property type="protein sequence ID" value="GIY09940.1"/>
    <property type="molecule type" value="Genomic_DNA"/>
</dbReference>